<dbReference type="InterPro" id="IPR050109">
    <property type="entry name" value="HTH-type_TetR-like_transc_reg"/>
</dbReference>
<protein>
    <submittedName>
        <fullName evidence="7">DNA-binding transcriptional regulator, AcrR family</fullName>
    </submittedName>
</protein>
<dbReference type="PANTHER" id="PTHR30055">
    <property type="entry name" value="HTH-TYPE TRANSCRIPTIONAL REGULATOR RUTR"/>
    <property type="match status" value="1"/>
</dbReference>
<dbReference type="SUPFAM" id="SSF46689">
    <property type="entry name" value="Homeodomain-like"/>
    <property type="match status" value="1"/>
</dbReference>
<proteinExistence type="predicted"/>
<keyword evidence="8" id="KW-1185">Reference proteome</keyword>
<dbReference type="GO" id="GO:0003700">
    <property type="term" value="F:DNA-binding transcription factor activity"/>
    <property type="evidence" value="ECO:0007669"/>
    <property type="project" value="TreeGrafter"/>
</dbReference>
<dbReference type="InterPro" id="IPR041490">
    <property type="entry name" value="KstR2_TetR_C"/>
</dbReference>
<reference evidence="8" key="1">
    <citation type="submission" date="2016-10" db="EMBL/GenBank/DDBJ databases">
        <authorList>
            <person name="Varghese N."/>
            <person name="Submissions S."/>
        </authorList>
    </citation>
    <scope>NUCLEOTIDE SEQUENCE [LARGE SCALE GENOMIC DNA]</scope>
    <source>
        <strain evidence="8">IMMIB L-1606</strain>
    </source>
</reference>
<feature type="region of interest" description="Disordered" evidence="5">
    <location>
        <begin position="1"/>
        <end position="31"/>
    </location>
</feature>
<dbReference type="InterPro" id="IPR023772">
    <property type="entry name" value="DNA-bd_HTH_TetR-type_CS"/>
</dbReference>
<evidence type="ECO:0000313" key="7">
    <source>
        <dbReference type="EMBL" id="SDT11284.1"/>
    </source>
</evidence>
<evidence type="ECO:0000313" key="8">
    <source>
        <dbReference type="Proteomes" id="UP000198751"/>
    </source>
</evidence>
<dbReference type="PROSITE" id="PS01081">
    <property type="entry name" value="HTH_TETR_1"/>
    <property type="match status" value="1"/>
</dbReference>
<dbReference type="SUPFAM" id="SSF48498">
    <property type="entry name" value="Tetracyclin repressor-like, C-terminal domain"/>
    <property type="match status" value="1"/>
</dbReference>
<name>A0A1H1XPW1_9MICC</name>
<dbReference type="GO" id="GO:0045892">
    <property type="term" value="P:negative regulation of DNA-templated transcription"/>
    <property type="evidence" value="ECO:0007669"/>
    <property type="project" value="UniProtKB-ARBA"/>
</dbReference>
<keyword evidence="2 4" id="KW-0238">DNA-binding</keyword>
<dbReference type="EMBL" id="LT629779">
    <property type="protein sequence ID" value="SDT11284.1"/>
    <property type="molecule type" value="Genomic_DNA"/>
</dbReference>
<dbReference type="RefSeq" id="WP_091719234.1">
    <property type="nucleotide sequence ID" value="NZ_CAUQLD010000009.1"/>
</dbReference>
<dbReference type="Proteomes" id="UP000198751">
    <property type="component" value="Chromosome I"/>
</dbReference>
<evidence type="ECO:0000256" key="4">
    <source>
        <dbReference type="PROSITE-ProRule" id="PRU00335"/>
    </source>
</evidence>
<dbReference type="FunFam" id="1.10.10.60:FF:000141">
    <property type="entry name" value="TetR family transcriptional regulator"/>
    <property type="match status" value="1"/>
</dbReference>
<evidence type="ECO:0000256" key="3">
    <source>
        <dbReference type="ARBA" id="ARBA00023163"/>
    </source>
</evidence>
<feature type="compositionally biased region" description="Low complexity" evidence="5">
    <location>
        <begin position="10"/>
        <end position="22"/>
    </location>
</feature>
<evidence type="ECO:0000256" key="5">
    <source>
        <dbReference type="SAM" id="MobiDB-lite"/>
    </source>
</evidence>
<keyword evidence="1" id="KW-0805">Transcription regulation</keyword>
<evidence type="ECO:0000256" key="2">
    <source>
        <dbReference type="ARBA" id="ARBA00023125"/>
    </source>
</evidence>
<dbReference type="PRINTS" id="PR00455">
    <property type="entry name" value="HTHTETR"/>
</dbReference>
<gene>
    <name evidence="7" type="ORF">SAMN04489743_1727</name>
</gene>
<keyword evidence="3" id="KW-0804">Transcription</keyword>
<evidence type="ECO:0000259" key="6">
    <source>
        <dbReference type="PROSITE" id="PS50977"/>
    </source>
</evidence>
<organism evidence="7 8">
    <name type="scientific">Pseudarthrobacter equi</name>
    <dbReference type="NCBI Taxonomy" id="728066"/>
    <lineage>
        <taxon>Bacteria</taxon>
        <taxon>Bacillati</taxon>
        <taxon>Actinomycetota</taxon>
        <taxon>Actinomycetes</taxon>
        <taxon>Micrococcales</taxon>
        <taxon>Micrococcaceae</taxon>
        <taxon>Pseudarthrobacter</taxon>
    </lineage>
</organism>
<dbReference type="InterPro" id="IPR001647">
    <property type="entry name" value="HTH_TetR"/>
</dbReference>
<evidence type="ECO:0000256" key="1">
    <source>
        <dbReference type="ARBA" id="ARBA00023015"/>
    </source>
</evidence>
<feature type="domain" description="HTH tetR-type" evidence="6">
    <location>
        <begin position="30"/>
        <end position="90"/>
    </location>
</feature>
<dbReference type="Gene3D" id="1.10.10.60">
    <property type="entry name" value="Homeodomain-like"/>
    <property type="match status" value="1"/>
</dbReference>
<dbReference type="Pfam" id="PF00440">
    <property type="entry name" value="TetR_N"/>
    <property type="match status" value="1"/>
</dbReference>
<dbReference type="AlphaFoldDB" id="A0A1H1XPW1"/>
<sequence>MPTTDEGNSAGADAPAARPAGATQRSKAKEDRRQALLAAAASLFAVNGFKSVSLEDLGAAAGVSGPAVYRHFPGKQAVLADLLATVSRELLDGGRKVVAENSDPRLALRRLVEFQVDFALGKPEVIRVQDRDLSNLSEQDQSAVRALQRSYVEVWVDVLSRLHPGTDAAELRTRAHATFGLINSTPHSVRSHGRRMAAAARPLLEEMALAALTVDSPQAR</sequence>
<dbReference type="GO" id="GO:0000976">
    <property type="term" value="F:transcription cis-regulatory region binding"/>
    <property type="evidence" value="ECO:0007669"/>
    <property type="project" value="TreeGrafter"/>
</dbReference>
<dbReference type="InterPro" id="IPR009057">
    <property type="entry name" value="Homeodomain-like_sf"/>
</dbReference>
<dbReference type="PROSITE" id="PS50977">
    <property type="entry name" value="HTH_TETR_2"/>
    <property type="match status" value="1"/>
</dbReference>
<dbReference type="Gene3D" id="1.10.357.10">
    <property type="entry name" value="Tetracycline Repressor, domain 2"/>
    <property type="match status" value="1"/>
</dbReference>
<dbReference type="OrthoDB" id="9179041at2"/>
<accession>A0A1H1XPW1</accession>
<dbReference type="InterPro" id="IPR036271">
    <property type="entry name" value="Tet_transcr_reg_TetR-rel_C_sf"/>
</dbReference>
<dbReference type="Pfam" id="PF17932">
    <property type="entry name" value="TetR_C_24"/>
    <property type="match status" value="1"/>
</dbReference>
<dbReference type="PANTHER" id="PTHR30055:SF237">
    <property type="entry name" value="TRANSCRIPTIONAL REPRESSOR MCE3R"/>
    <property type="match status" value="1"/>
</dbReference>
<feature type="DNA-binding region" description="H-T-H motif" evidence="4">
    <location>
        <begin position="53"/>
        <end position="72"/>
    </location>
</feature>